<comment type="caution">
    <text evidence="1">The sequence shown here is derived from an EMBL/GenBank/DDBJ whole genome shotgun (WGS) entry which is preliminary data.</text>
</comment>
<evidence type="ECO:0000313" key="1">
    <source>
        <dbReference type="EMBL" id="KRN92181.1"/>
    </source>
</evidence>
<dbReference type="Proteomes" id="UP000051529">
    <property type="component" value="Unassembled WGS sequence"/>
</dbReference>
<gene>
    <name evidence="1" type="ORF">IV44_GL000312</name>
</gene>
<dbReference type="AlphaFoldDB" id="A0A0R2KX60"/>
<accession>A0A0R2KX60</accession>
<dbReference type="PATRIC" id="fig|695563.3.peg.342"/>
<dbReference type="EMBL" id="JQBQ01000014">
    <property type="protein sequence ID" value="KRN92181.1"/>
    <property type="molecule type" value="Genomic_DNA"/>
</dbReference>
<sequence length="243" mass="28345">MLSILPNFINYVNPVTQERFVVTLKPLNGFKLINKYYPQLHFMHLSIPDSNDLAAAIDFVLQRFGIDVLKEGLDALSAITQKPYNGTSDPQKLSEYIMDTILKWSSNITNERLPNWNYIQRACAINVYKIFFNAIAQKTPFFFYHVKLDDNFDASFVIYYSNHGNRHLSSKDFGIIDKLLNSNGTGTIVEITTIKQEQTNYRKTLERLFFEDQLKLGSHDIFCDFDLKDYMFTKYHAVKYDEL</sequence>
<organism evidence="1 2">
    <name type="scientific">Lactobacillus amylovorus subsp. animalium DSM 16698</name>
    <dbReference type="NCBI Taxonomy" id="695563"/>
    <lineage>
        <taxon>Bacteria</taxon>
        <taxon>Bacillati</taxon>
        <taxon>Bacillota</taxon>
        <taxon>Bacilli</taxon>
        <taxon>Lactobacillales</taxon>
        <taxon>Lactobacillaceae</taxon>
        <taxon>Lactobacillus</taxon>
        <taxon>Lactobacillus amylovorus subsp. animalium</taxon>
    </lineage>
</organism>
<protein>
    <submittedName>
        <fullName evidence="1">Uncharacterized protein</fullName>
    </submittedName>
</protein>
<evidence type="ECO:0000313" key="2">
    <source>
        <dbReference type="Proteomes" id="UP000051529"/>
    </source>
</evidence>
<dbReference type="RefSeq" id="WP_056985393.1">
    <property type="nucleotide sequence ID" value="NZ_JQBQ01000014.1"/>
</dbReference>
<name>A0A0R2KX60_LACAM</name>
<reference evidence="1 2" key="1">
    <citation type="journal article" date="2015" name="Genome Announc.">
        <title>Expanding the biotechnology potential of lactobacilli through comparative genomics of 213 strains and associated genera.</title>
        <authorList>
            <person name="Sun Z."/>
            <person name="Harris H.M."/>
            <person name="McCann A."/>
            <person name="Guo C."/>
            <person name="Argimon S."/>
            <person name="Zhang W."/>
            <person name="Yang X."/>
            <person name="Jeffery I.B."/>
            <person name="Cooney J.C."/>
            <person name="Kagawa T.F."/>
            <person name="Liu W."/>
            <person name="Song Y."/>
            <person name="Salvetti E."/>
            <person name="Wrobel A."/>
            <person name="Rasinkangas P."/>
            <person name="Parkhill J."/>
            <person name="Rea M.C."/>
            <person name="O'Sullivan O."/>
            <person name="Ritari J."/>
            <person name="Douillard F.P."/>
            <person name="Paul Ross R."/>
            <person name="Yang R."/>
            <person name="Briner A.E."/>
            <person name="Felis G.E."/>
            <person name="de Vos W.M."/>
            <person name="Barrangou R."/>
            <person name="Klaenhammer T.R."/>
            <person name="Caufield P.W."/>
            <person name="Cui Y."/>
            <person name="Zhang H."/>
            <person name="O'Toole P.W."/>
        </authorList>
    </citation>
    <scope>NUCLEOTIDE SEQUENCE [LARGE SCALE GENOMIC DNA]</scope>
    <source>
        <strain evidence="1 2">DSM 16698</strain>
    </source>
</reference>
<proteinExistence type="predicted"/>